<comment type="caution">
    <text evidence="1">The sequence shown here is derived from an EMBL/GenBank/DDBJ whole genome shotgun (WGS) entry which is preliminary data.</text>
</comment>
<reference evidence="1" key="1">
    <citation type="submission" date="2021-06" db="EMBL/GenBank/DDBJ databases">
        <authorList>
            <person name="Hodson N. C."/>
            <person name="Mongue J. A."/>
            <person name="Jaron S. K."/>
        </authorList>
    </citation>
    <scope>NUCLEOTIDE SEQUENCE</scope>
</reference>
<protein>
    <submittedName>
        <fullName evidence="1">Uncharacterized protein</fullName>
    </submittedName>
</protein>
<dbReference type="Proteomes" id="UP000708208">
    <property type="component" value="Unassembled WGS sequence"/>
</dbReference>
<keyword evidence="2" id="KW-1185">Reference proteome</keyword>
<evidence type="ECO:0000313" key="1">
    <source>
        <dbReference type="EMBL" id="CAG7819353.1"/>
    </source>
</evidence>
<proteinExistence type="predicted"/>
<organism evidence="1 2">
    <name type="scientific">Allacma fusca</name>
    <dbReference type="NCBI Taxonomy" id="39272"/>
    <lineage>
        <taxon>Eukaryota</taxon>
        <taxon>Metazoa</taxon>
        <taxon>Ecdysozoa</taxon>
        <taxon>Arthropoda</taxon>
        <taxon>Hexapoda</taxon>
        <taxon>Collembola</taxon>
        <taxon>Symphypleona</taxon>
        <taxon>Sminthuridae</taxon>
        <taxon>Allacma</taxon>
    </lineage>
</organism>
<accession>A0A8J2KLS0</accession>
<gene>
    <name evidence="1" type="ORF">AFUS01_LOCUS29809</name>
</gene>
<feature type="non-terminal residue" evidence="1">
    <location>
        <position position="1"/>
    </location>
</feature>
<dbReference type="EMBL" id="CAJVCH010447643">
    <property type="protein sequence ID" value="CAG7819353.1"/>
    <property type="molecule type" value="Genomic_DNA"/>
</dbReference>
<sequence length="16" mass="1691">ALNLASIGLLCTLYPE</sequence>
<name>A0A8J2KLS0_9HEXA</name>
<dbReference type="AlphaFoldDB" id="A0A8J2KLS0"/>
<evidence type="ECO:0000313" key="2">
    <source>
        <dbReference type="Proteomes" id="UP000708208"/>
    </source>
</evidence>